<evidence type="ECO:0000256" key="3">
    <source>
        <dbReference type="ARBA" id="ARBA00023027"/>
    </source>
</evidence>
<proteinExistence type="inferred from homology"/>
<accession>A0A917W371</accession>
<dbReference type="InterPro" id="IPR029752">
    <property type="entry name" value="D-isomer_DH_CS1"/>
</dbReference>
<evidence type="ECO:0000256" key="1">
    <source>
        <dbReference type="ARBA" id="ARBA00005854"/>
    </source>
</evidence>
<dbReference type="RefSeq" id="WP_188894649.1">
    <property type="nucleotide sequence ID" value="NZ_BMMZ01000003.1"/>
</dbReference>
<feature type="domain" description="D-isomer specific 2-hydroxyacid dehydrogenase catalytic" evidence="5">
    <location>
        <begin position="23"/>
        <end position="313"/>
    </location>
</feature>
<dbReference type="InterPro" id="IPR006140">
    <property type="entry name" value="D-isomer_DH_NAD-bd"/>
</dbReference>
<dbReference type="PROSITE" id="PS00065">
    <property type="entry name" value="D_2_HYDROXYACID_DH_1"/>
    <property type="match status" value="1"/>
</dbReference>
<sequence>MTVVTCLSPYTSDQVKVLAGTEGIDVRLVPDPPAPQAVRDAVVGADVIIGDVRAKHRLDRDTLSGAAGCRLIQQPAVGYDSIDASAAAALGIPVANAGGYNADAVADWVLMAALNLARNGSRRDHSMHAGHYDRAFERSRELSALTVGIVGLGNIGKAVARRFAGFGSTVIGYDPVATDPIPGVEQVPLETLLQQAELITIHAPLTDQTRHLINAETLGRTRPEALIINASRGPLVDESALVDALTAGSIGGAALDVYEVEPLAADSPLRGLDNVFLTPHIAGDTRESRTRLLELVADNLQRVLLKDLPPHHVVNSALLPQLH</sequence>
<dbReference type="EMBL" id="BMMZ01000003">
    <property type="protein sequence ID" value="GGL58271.1"/>
    <property type="molecule type" value="Genomic_DNA"/>
</dbReference>
<dbReference type="Pfam" id="PF00389">
    <property type="entry name" value="2-Hacid_dh"/>
    <property type="match status" value="1"/>
</dbReference>
<keyword evidence="3" id="KW-0520">NAD</keyword>
<dbReference type="InterPro" id="IPR036291">
    <property type="entry name" value="NAD(P)-bd_dom_sf"/>
</dbReference>
<protein>
    <recommendedName>
        <fullName evidence="9">D-3-phosphoglycerate dehydrogenase</fullName>
    </recommendedName>
</protein>
<reference evidence="7" key="1">
    <citation type="journal article" date="2014" name="Int. J. Syst. Evol. Microbiol.">
        <title>Complete genome sequence of Corynebacterium casei LMG S-19264T (=DSM 44701T), isolated from a smear-ripened cheese.</title>
        <authorList>
            <consortium name="US DOE Joint Genome Institute (JGI-PGF)"/>
            <person name="Walter F."/>
            <person name="Albersmeier A."/>
            <person name="Kalinowski J."/>
            <person name="Ruckert C."/>
        </authorList>
    </citation>
    <scope>NUCLEOTIDE SEQUENCE</scope>
    <source>
        <strain evidence="7">CGMCC 4.7306</strain>
    </source>
</reference>
<evidence type="ECO:0008006" key="9">
    <source>
        <dbReference type="Google" id="ProtNLM"/>
    </source>
</evidence>
<dbReference type="GO" id="GO:0016618">
    <property type="term" value="F:hydroxypyruvate reductase [NAD(P)H] activity"/>
    <property type="evidence" value="ECO:0007669"/>
    <property type="project" value="TreeGrafter"/>
</dbReference>
<reference evidence="7" key="2">
    <citation type="submission" date="2020-09" db="EMBL/GenBank/DDBJ databases">
        <authorList>
            <person name="Sun Q."/>
            <person name="Zhou Y."/>
        </authorList>
    </citation>
    <scope>NUCLEOTIDE SEQUENCE</scope>
    <source>
        <strain evidence="7">CGMCC 4.7306</strain>
    </source>
</reference>
<evidence type="ECO:0000259" key="6">
    <source>
        <dbReference type="Pfam" id="PF02826"/>
    </source>
</evidence>
<evidence type="ECO:0000313" key="8">
    <source>
        <dbReference type="Proteomes" id="UP000613840"/>
    </source>
</evidence>
<dbReference type="SUPFAM" id="SSF52283">
    <property type="entry name" value="Formate/glycerate dehydrogenase catalytic domain-like"/>
    <property type="match status" value="1"/>
</dbReference>
<dbReference type="GO" id="GO:0047545">
    <property type="term" value="F:(S)-2-hydroxyglutarate dehydrogenase activity"/>
    <property type="evidence" value="ECO:0007669"/>
    <property type="project" value="UniProtKB-ARBA"/>
</dbReference>
<evidence type="ECO:0000313" key="7">
    <source>
        <dbReference type="EMBL" id="GGL58271.1"/>
    </source>
</evidence>
<gene>
    <name evidence="7" type="ORF">GCM10011575_15850</name>
</gene>
<keyword evidence="8" id="KW-1185">Reference proteome</keyword>
<evidence type="ECO:0000256" key="4">
    <source>
        <dbReference type="RuleBase" id="RU003719"/>
    </source>
</evidence>
<dbReference type="PANTHER" id="PTHR10996:SF178">
    <property type="entry name" value="2-HYDROXYACID DEHYDROGENASE YGL185C-RELATED"/>
    <property type="match status" value="1"/>
</dbReference>
<dbReference type="SUPFAM" id="SSF51735">
    <property type="entry name" value="NAD(P)-binding Rossmann-fold domains"/>
    <property type="match status" value="1"/>
</dbReference>
<dbReference type="GO" id="GO:0004617">
    <property type="term" value="F:phosphoglycerate dehydrogenase activity"/>
    <property type="evidence" value="ECO:0007669"/>
    <property type="project" value="UniProtKB-ARBA"/>
</dbReference>
<feature type="domain" description="D-isomer specific 2-hydroxyacid dehydrogenase NAD-binding" evidence="6">
    <location>
        <begin position="110"/>
        <end position="282"/>
    </location>
</feature>
<dbReference type="CDD" id="cd12175">
    <property type="entry name" value="2-Hacid_dh_11"/>
    <property type="match status" value="1"/>
</dbReference>
<organism evidence="7 8">
    <name type="scientific">Microlunatus endophyticus</name>
    <dbReference type="NCBI Taxonomy" id="1716077"/>
    <lineage>
        <taxon>Bacteria</taxon>
        <taxon>Bacillati</taxon>
        <taxon>Actinomycetota</taxon>
        <taxon>Actinomycetes</taxon>
        <taxon>Propionibacteriales</taxon>
        <taxon>Propionibacteriaceae</taxon>
        <taxon>Microlunatus</taxon>
    </lineage>
</organism>
<comment type="caution">
    <text evidence="7">The sequence shown here is derived from an EMBL/GenBank/DDBJ whole genome shotgun (WGS) entry which is preliminary data.</text>
</comment>
<dbReference type="InterPro" id="IPR050223">
    <property type="entry name" value="D-isomer_2-hydroxyacid_DH"/>
</dbReference>
<dbReference type="GO" id="GO:0030267">
    <property type="term" value="F:glyoxylate reductase (NADPH) activity"/>
    <property type="evidence" value="ECO:0007669"/>
    <property type="project" value="TreeGrafter"/>
</dbReference>
<dbReference type="GO" id="GO:0005829">
    <property type="term" value="C:cytosol"/>
    <property type="evidence" value="ECO:0007669"/>
    <property type="project" value="TreeGrafter"/>
</dbReference>
<name>A0A917W371_9ACTN</name>
<dbReference type="PANTHER" id="PTHR10996">
    <property type="entry name" value="2-HYDROXYACID DEHYDROGENASE-RELATED"/>
    <property type="match status" value="1"/>
</dbReference>
<dbReference type="Gene3D" id="3.40.50.720">
    <property type="entry name" value="NAD(P)-binding Rossmann-like Domain"/>
    <property type="match status" value="2"/>
</dbReference>
<keyword evidence="2 4" id="KW-0560">Oxidoreductase</keyword>
<dbReference type="FunFam" id="3.40.50.720:FF:000041">
    <property type="entry name" value="D-3-phosphoglycerate dehydrogenase"/>
    <property type="match status" value="1"/>
</dbReference>
<dbReference type="GO" id="GO:0051287">
    <property type="term" value="F:NAD binding"/>
    <property type="evidence" value="ECO:0007669"/>
    <property type="project" value="InterPro"/>
</dbReference>
<comment type="similarity">
    <text evidence="1 4">Belongs to the D-isomer specific 2-hydroxyacid dehydrogenase family.</text>
</comment>
<dbReference type="Pfam" id="PF02826">
    <property type="entry name" value="2-Hacid_dh_C"/>
    <property type="match status" value="1"/>
</dbReference>
<evidence type="ECO:0000259" key="5">
    <source>
        <dbReference type="Pfam" id="PF00389"/>
    </source>
</evidence>
<dbReference type="InterPro" id="IPR006139">
    <property type="entry name" value="D-isomer_2_OHA_DH_cat_dom"/>
</dbReference>
<dbReference type="Proteomes" id="UP000613840">
    <property type="component" value="Unassembled WGS sequence"/>
</dbReference>
<dbReference type="AlphaFoldDB" id="A0A917W371"/>
<dbReference type="GO" id="GO:0006564">
    <property type="term" value="P:L-serine biosynthetic process"/>
    <property type="evidence" value="ECO:0007669"/>
    <property type="project" value="UniProtKB-ARBA"/>
</dbReference>
<evidence type="ECO:0000256" key="2">
    <source>
        <dbReference type="ARBA" id="ARBA00023002"/>
    </source>
</evidence>